<proteinExistence type="predicted"/>
<dbReference type="PANTHER" id="PTHR42917:SF2">
    <property type="entry name" value="2,4-DIENOYL-COA REDUCTASE [(2E)-ENOYL-COA-PRODUCING]"/>
    <property type="match status" value="1"/>
</dbReference>
<dbReference type="InterPro" id="IPR051793">
    <property type="entry name" value="NADH:flavin_oxidoreductase"/>
</dbReference>
<keyword evidence="3" id="KW-0285">Flavoprotein</keyword>
<keyword evidence="12" id="KW-1185">Reference proteome</keyword>
<dbReference type="Proteomes" id="UP001174909">
    <property type="component" value="Unassembled WGS sequence"/>
</dbReference>
<keyword evidence="6" id="KW-0560">Oxidoreductase</keyword>
<dbReference type="InterPro" id="IPR001155">
    <property type="entry name" value="OxRdtase_FMN_N"/>
</dbReference>
<dbReference type="GO" id="GO:0046872">
    <property type="term" value="F:metal ion binding"/>
    <property type="evidence" value="ECO:0007669"/>
    <property type="project" value="UniProtKB-KW"/>
</dbReference>
<dbReference type="Gene3D" id="3.20.20.70">
    <property type="entry name" value="Aldolase class I"/>
    <property type="match status" value="1"/>
</dbReference>
<dbReference type="SUPFAM" id="SSF51971">
    <property type="entry name" value="Nucleotide-binding domain"/>
    <property type="match status" value="1"/>
</dbReference>
<dbReference type="Pfam" id="PF00724">
    <property type="entry name" value="Oxidored_FMN"/>
    <property type="match status" value="1"/>
</dbReference>
<dbReference type="PANTHER" id="PTHR42917">
    <property type="entry name" value="2,4-DIENOYL-COA REDUCTASE"/>
    <property type="match status" value="1"/>
</dbReference>
<keyword evidence="4" id="KW-0288">FMN</keyword>
<comment type="cofactor">
    <cofactor evidence="1">
        <name>FMN</name>
        <dbReference type="ChEBI" id="CHEBI:58210"/>
    </cofactor>
</comment>
<dbReference type="SUPFAM" id="SSF51395">
    <property type="entry name" value="FMN-linked oxidoreductases"/>
    <property type="match status" value="1"/>
</dbReference>
<reference evidence="11" key="1">
    <citation type="submission" date="2023-03" db="EMBL/GenBank/DDBJ databases">
        <authorList>
            <person name="Steffen K."/>
            <person name="Cardenas P."/>
        </authorList>
    </citation>
    <scope>NUCLEOTIDE SEQUENCE</scope>
</reference>
<dbReference type="CDD" id="cd02803">
    <property type="entry name" value="OYE_like_FMN_family"/>
    <property type="match status" value="1"/>
</dbReference>
<evidence type="ECO:0000256" key="5">
    <source>
        <dbReference type="ARBA" id="ARBA00022723"/>
    </source>
</evidence>
<feature type="domain" description="NADH:flavin oxidoreductase/NADH oxidase N-terminal" evidence="9">
    <location>
        <begin position="6"/>
        <end position="344"/>
    </location>
</feature>
<protein>
    <submittedName>
        <fullName evidence="11">NADH oxidase</fullName>
    </submittedName>
</protein>
<name>A0AA35X5U2_GEOBA</name>
<evidence type="ECO:0000256" key="3">
    <source>
        <dbReference type="ARBA" id="ARBA00022630"/>
    </source>
</evidence>
<evidence type="ECO:0000256" key="6">
    <source>
        <dbReference type="ARBA" id="ARBA00023002"/>
    </source>
</evidence>
<evidence type="ECO:0000256" key="7">
    <source>
        <dbReference type="ARBA" id="ARBA00023004"/>
    </source>
</evidence>
<feature type="domain" description="FAD/NAD(P)-binding" evidence="10">
    <location>
        <begin position="390"/>
        <end position="494"/>
    </location>
</feature>
<gene>
    <name evidence="11" type="ORF">GBAR_LOCUS25703</name>
</gene>
<evidence type="ECO:0000256" key="1">
    <source>
        <dbReference type="ARBA" id="ARBA00001917"/>
    </source>
</evidence>
<dbReference type="InterPro" id="IPR013785">
    <property type="entry name" value="Aldolase_TIM"/>
</dbReference>
<evidence type="ECO:0000256" key="2">
    <source>
        <dbReference type="ARBA" id="ARBA00001966"/>
    </source>
</evidence>
<dbReference type="Gene3D" id="3.40.50.720">
    <property type="entry name" value="NAD(P)-binding Rossmann-like Domain"/>
    <property type="match status" value="1"/>
</dbReference>
<dbReference type="GO" id="GO:0016491">
    <property type="term" value="F:oxidoreductase activity"/>
    <property type="evidence" value="ECO:0007669"/>
    <property type="project" value="UniProtKB-KW"/>
</dbReference>
<comment type="cofactor">
    <cofactor evidence="2">
        <name>[4Fe-4S] cluster</name>
        <dbReference type="ChEBI" id="CHEBI:49883"/>
    </cofactor>
</comment>
<dbReference type="GO" id="GO:0051536">
    <property type="term" value="F:iron-sulfur cluster binding"/>
    <property type="evidence" value="ECO:0007669"/>
    <property type="project" value="UniProtKB-KW"/>
</dbReference>
<evidence type="ECO:0000313" key="12">
    <source>
        <dbReference type="Proteomes" id="UP001174909"/>
    </source>
</evidence>
<dbReference type="EMBL" id="CASHTH010003565">
    <property type="protein sequence ID" value="CAI8046463.1"/>
    <property type="molecule type" value="Genomic_DNA"/>
</dbReference>
<evidence type="ECO:0000256" key="4">
    <source>
        <dbReference type="ARBA" id="ARBA00022643"/>
    </source>
</evidence>
<evidence type="ECO:0000259" key="9">
    <source>
        <dbReference type="Pfam" id="PF00724"/>
    </source>
</evidence>
<sequence>MLFPHLFSPIKVDSLELKNRVVLAPLDVGLHDPEGQVTDRYIDFLVERAKGETSLIITEFTSVWPEQRVITTAVWDDKFVPGLTRMADAVKDAGSKIFMQIAVLGGKSYVEPFAPSAIESELYTEVPREMTVDDIKRVIEAFILGATRAKRAGFDGVEYHCAHSYLGGQFISPHTNQRDDDYGGDFERRMRFGAEIVTGIKQVCGEDFPVGFKFSAHEHLHGGVNDRYDEDVKDDLHLQIAEYMENLGVAYLHVATTSATIMQVKGFVECTHPSVPPLYIKPNTLVDLAEEVKQNGAKIPVIATGGITDPAHAEEIIAQERADMVALGRTLIADPHWAKKARAGENIVPCIRCNFCHTFVVMDRGGVQCTTNPIVGREKLIAFNKTDSPKKVVVVGAGPGGLEAGLRAKEMGHDVVVYEKRDVIGGEMISASIPDFKWDVKRLLQYYITEVQKVGLEVRTSTTVTLDTLKADAPDVVILATGGEAIIPDIPELMETMLSPALMQ</sequence>
<evidence type="ECO:0000313" key="11">
    <source>
        <dbReference type="EMBL" id="CAI8046463.1"/>
    </source>
</evidence>
<keyword evidence="5" id="KW-0479">Metal-binding</keyword>
<organism evidence="11 12">
    <name type="scientific">Geodia barretti</name>
    <name type="common">Barrett's horny sponge</name>
    <dbReference type="NCBI Taxonomy" id="519541"/>
    <lineage>
        <taxon>Eukaryota</taxon>
        <taxon>Metazoa</taxon>
        <taxon>Porifera</taxon>
        <taxon>Demospongiae</taxon>
        <taxon>Heteroscleromorpha</taxon>
        <taxon>Tetractinellida</taxon>
        <taxon>Astrophorina</taxon>
        <taxon>Geodiidae</taxon>
        <taxon>Geodia</taxon>
    </lineage>
</organism>
<keyword evidence="7" id="KW-0408">Iron</keyword>
<comment type="caution">
    <text evidence="11">The sequence shown here is derived from an EMBL/GenBank/DDBJ whole genome shotgun (WGS) entry which is preliminary data.</text>
</comment>
<keyword evidence="8" id="KW-0411">Iron-sulfur</keyword>
<dbReference type="InterPro" id="IPR023753">
    <property type="entry name" value="FAD/NAD-binding_dom"/>
</dbReference>
<dbReference type="AlphaFoldDB" id="A0AA35X5U2"/>
<dbReference type="PRINTS" id="PR00368">
    <property type="entry name" value="FADPNR"/>
</dbReference>
<accession>A0AA35X5U2</accession>
<dbReference type="GO" id="GO:0010181">
    <property type="term" value="F:FMN binding"/>
    <property type="evidence" value="ECO:0007669"/>
    <property type="project" value="InterPro"/>
</dbReference>
<dbReference type="Pfam" id="PF07992">
    <property type="entry name" value="Pyr_redox_2"/>
    <property type="match status" value="1"/>
</dbReference>
<evidence type="ECO:0000259" key="10">
    <source>
        <dbReference type="Pfam" id="PF07992"/>
    </source>
</evidence>
<evidence type="ECO:0000256" key="8">
    <source>
        <dbReference type="ARBA" id="ARBA00023014"/>
    </source>
</evidence>